<proteinExistence type="inferred from homology"/>
<evidence type="ECO:0000313" key="16">
    <source>
        <dbReference type="Proteomes" id="UP001141619"/>
    </source>
</evidence>
<evidence type="ECO:0000256" key="3">
    <source>
        <dbReference type="ARBA" id="ARBA00022452"/>
    </source>
</evidence>
<dbReference type="AlphaFoldDB" id="A0A9X3Z7N7"/>
<dbReference type="RefSeq" id="WP_274944133.1">
    <property type="nucleotide sequence ID" value="NZ_JANWOI010000003.1"/>
</dbReference>
<protein>
    <submittedName>
        <fullName evidence="15">TonB-dependent receptor</fullName>
    </submittedName>
</protein>
<dbReference type="InterPro" id="IPR000531">
    <property type="entry name" value="Beta-barrel_TonB"/>
</dbReference>
<dbReference type="PROSITE" id="PS52016">
    <property type="entry name" value="TONB_DEPENDENT_REC_3"/>
    <property type="match status" value="1"/>
</dbReference>
<reference evidence="15" key="2">
    <citation type="journal article" date="2023" name="Syst. Appl. Microbiol.">
        <title>Govania unica gen. nov., sp. nov., a rare biosphere bacterium that represents a novel family in the class Alphaproteobacteria.</title>
        <authorList>
            <person name="Vandamme P."/>
            <person name="Peeters C."/>
            <person name="Hettiarachchi A."/>
            <person name="Cnockaert M."/>
            <person name="Carlier A."/>
        </authorList>
    </citation>
    <scope>NUCLEOTIDE SEQUENCE</scope>
    <source>
        <strain evidence="15">LMG 31809</strain>
    </source>
</reference>
<evidence type="ECO:0000259" key="14">
    <source>
        <dbReference type="SMART" id="SM00965"/>
    </source>
</evidence>
<feature type="signal peptide" evidence="13">
    <location>
        <begin position="1"/>
        <end position="32"/>
    </location>
</feature>
<dbReference type="PANTHER" id="PTHR32552">
    <property type="entry name" value="FERRICHROME IRON RECEPTOR-RELATED"/>
    <property type="match status" value="1"/>
</dbReference>
<dbReference type="Gene3D" id="2.40.170.20">
    <property type="entry name" value="TonB-dependent receptor, beta-barrel domain"/>
    <property type="match status" value="1"/>
</dbReference>
<dbReference type="EMBL" id="JANWOI010000003">
    <property type="protein sequence ID" value="MDA5194430.1"/>
    <property type="molecule type" value="Genomic_DNA"/>
</dbReference>
<evidence type="ECO:0000256" key="13">
    <source>
        <dbReference type="SAM" id="SignalP"/>
    </source>
</evidence>
<name>A0A9X3Z7N7_9PROT</name>
<dbReference type="SUPFAM" id="SSF56935">
    <property type="entry name" value="Porins"/>
    <property type="match status" value="1"/>
</dbReference>
<evidence type="ECO:0000256" key="7">
    <source>
        <dbReference type="ARBA" id="ARBA00023065"/>
    </source>
</evidence>
<dbReference type="Pfam" id="PF00593">
    <property type="entry name" value="TonB_dep_Rec_b-barrel"/>
    <property type="match status" value="1"/>
</dbReference>
<evidence type="ECO:0000256" key="2">
    <source>
        <dbReference type="ARBA" id="ARBA00022448"/>
    </source>
</evidence>
<reference evidence="15" key="1">
    <citation type="submission" date="2022-08" db="EMBL/GenBank/DDBJ databases">
        <authorList>
            <person name="Vandamme P."/>
            <person name="Hettiarachchi A."/>
            <person name="Peeters C."/>
            <person name="Cnockaert M."/>
            <person name="Carlier A."/>
        </authorList>
    </citation>
    <scope>NUCLEOTIDE SEQUENCE</scope>
    <source>
        <strain evidence="15">LMG 31809</strain>
    </source>
</reference>
<evidence type="ECO:0000256" key="6">
    <source>
        <dbReference type="ARBA" id="ARBA00023004"/>
    </source>
</evidence>
<dbReference type="Proteomes" id="UP001141619">
    <property type="component" value="Unassembled WGS sequence"/>
</dbReference>
<dbReference type="InterPro" id="IPR036942">
    <property type="entry name" value="Beta-barrel_TonB_sf"/>
</dbReference>
<dbReference type="InterPro" id="IPR039426">
    <property type="entry name" value="TonB-dep_rcpt-like"/>
</dbReference>
<keyword evidence="7" id="KW-0406">Ion transport</keyword>
<evidence type="ECO:0000256" key="4">
    <source>
        <dbReference type="ARBA" id="ARBA00022496"/>
    </source>
</evidence>
<comment type="similarity">
    <text evidence="11 12">Belongs to the TonB-dependent receptor family.</text>
</comment>
<accession>A0A9X3Z7N7</accession>
<organism evidence="15 16">
    <name type="scientific">Govanella unica</name>
    <dbReference type="NCBI Taxonomy" id="2975056"/>
    <lineage>
        <taxon>Bacteria</taxon>
        <taxon>Pseudomonadati</taxon>
        <taxon>Pseudomonadota</taxon>
        <taxon>Alphaproteobacteria</taxon>
        <taxon>Emcibacterales</taxon>
        <taxon>Govanellaceae</taxon>
        <taxon>Govanella</taxon>
    </lineage>
</organism>
<keyword evidence="10 11" id="KW-0998">Cell outer membrane</keyword>
<dbReference type="Gene3D" id="3.55.50.30">
    <property type="match status" value="1"/>
</dbReference>
<evidence type="ECO:0000256" key="5">
    <source>
        <dbReference type="ARBA" id="ARBA00022692"/>
    </source>
</evidence>
<feature type="domain" description="Secretin/TonB short N-terminal" evidence="14">
    <location>
        <begin position="55"/>
        <end position="106"/>
    </location>
</feature>
<dbReference type="Pfam" id="PF07715">
    <property type="entry name" value="Plug"/>
    <property type="match status" value="1"/>
</dbReference>
<dbReference type="CDD" id="cd01347">
    <property type="entry name" value="ligand_gated_channel"/>
    <property type="match status" value="1"/>
</dbReference>
<evidence type="ECO:0000256" key="1">
    <source>
        <dbReference type="ARBA" id="ARBA00004571"/>
    </source>
</evidence>
<sequence length="872" mass="95180">MFASKAARRKNHLIYSVCSFAFSAVLMIPAQAADYNISPQNLDAALNELARQGNLQLVFDPSAVRDLQSPGVQGDLDPAQAVRQVLAGTDLTYTYNGKDAIVIRKKEAATTSKDQRPQSDGRDLRSATVAEYQKTDDGLTEIVVTATRQAVSVNKVPISITAITQEGMDIRGLKQIDDIARITPGINFERNSFAGLGNRTQISIRGIESQVGASTTGIYIDETPIQTRNAGYTSTSVFPAVFDLARVEVLRGPQGTLFGSGSEGGTIRFITPEPDLNTYSGYGRAEIASTKHGNASYEAGAAVGGPIVDDRVGFRVSAFYRRDGGWIDRVNRLTGAVVDDRQNSKQSVVMRAALTFAPNDNLRITPSIYFQDLHSDGGDAYWEQLSDASTGRFRSGNALAAPSSDKFFLPALKINYDFGSFELVSNTSYLDRDAKAYPDYTQFVRSVTTGQSYPLIPGEYSKGYFLDKQKGLTEEIRLQSTNSEARLNWVVGVFYNRTRQLDLEVIESPFFPQIVFDTFGMDYIDIFGTPLGAMDSVYTDEQKTVDKQIAAFGQVDYSITDKLKATVGLRYAKVDFSFKSRNEGSFAGVGLNSGQQSEKPLTPKFGLSYQVDPGNMIYASAAKGFRPGGAQRTPPSSCAADLAALNITRPPDTYKADSVWSYEVGAKNRLFGDHVQLNTSAFWIDWSSIQQLVLLTNCGQSFVGNLGKAVSKGFDLALDIRASDSLMLSISGGYTNAEYKKTIMSGPSVIALKGNAISQISPWVASFSAQYDFSVVGHDAYVRGNYDYRSKGPKPNPAVFGVDPMLFQRPQTHFISARAGVEFGNANLSLFVDNLLDADKQLSRSRDTTVSTLITGTTFRPRTIGLTLSYRQ</sequence>
<comment type="caution">
    <text evidence="15">The sequence shown here is derived from an EMBL/GenBank/DDBJ whole genome shotgun (WGS) entry which is preliminary data.</text>
</comment>
<dbReference type="GO" id="GO:0009279">
    <property type="term" value="C:cell outer membrane"/>
    <property type="evidence" value="ECO:0007669"/>
    <property type="project" value="UniProtKB-SubCell"/>
</dbReference>
<feature type="chain" id="PRO_5040957116" evidence="13">
    <location>
        <begin position="33"/>
        <end position="872"/>
    </location>
</feature>
<keyword evidence="16" id="KW-1185">Reference proteome</keyword>
<keyword evidence="9 11" id="KW-0472">Membrane</keyword>
<keyword evidence="5 11" id="KW-0812">Transmembrane</keyword>
<evidence type="ECO:0000256" key="10">
    <source>
        <dbReference type="ARBA" id="ARBA00023237"/>
    </source>
</evidence>
<evidence type="ECO:0000256" key="11">
    <source>
        <dbReference type="PROSITE-ProRule" id="PRU01360"/>
    </source>
</evidence>
<dbReference type="GO" id="GO:0006826">
    <property type="term" value="P:iron ion transport"/>
    <property type="evidence" value="ECO:0007669"/>
    <property type="project" value="UniProtKB-KW"/>
</dbReference>
<dbReference type="Pfam" id="PF07660">
    <property type="entry name" value="STN"/>
    <property type="match status" value="1"/>
</dbReference>
<evidence type="ECO:0000313" key="15">
    <source>
        <dbReference type="EMBL" id="MDA5194430.1"/>
    </source>
</evidence>
<evidence type="ECO:0000256" key="8">
    <source>
        <dbReference type="ARBA" id="ARBA00023077"/>
    </source>
</evidence>
<comment type="subcellular location">
    <subcellularLocation>
        <location evidence="1 11">Cell outer membrane</location>
        <topology evidence="1 11">Multi-pass membrane protein</topology>
    </subcellularLocation>
</comment>
<dbReference type="InterPro" id="IPR011662">
    <property type="entry name" value="Secretin/TonB_short_N"/>
</dbReference>
<evidence type="ECO:0000256" key="9">
    <source>
        <dbReference type="ARBA" id="ARBA00023136"/>
    </source>
</evidence>
<keyword evidence="15" id="KW-0675">Receptor</keyword>
<keyword evidence="6" id="KW-0408">Iron</keyword>
<keyword evidence="3 11" id="KW-1134">Transmembrane beta strand</keyword>
<keyword evidence="13" id="KW-0732">Signal</keyword>
<dbReference type="SMART" id="SM00965">
    <property type="entry name" value="STN"/>
    <property type="match status" value="1"/>
</dbReference>
<keyword evidence="2 11" id="KW-0813">Transport</keyword>
<keyword evidence="4" id="KW-0410">Iron transport</keyword>
<keyword evidence="8 12" id="KW-0798">TonB box</keyword>
<dbReference type="InterPro" id="IPR012910">
    <property type="entry name" value="Plug_dom"/>
</dbReference>
<dbReference type="PANTHER" id="PTHR32552:SF81">
    <property type="entry name" value="TONB-DEPENDENT OUTER MEMBRANE RECEPTOR"/>
    <property type="match status" value="1"/>
</dbReference>
<evidence type="ECO:0000256" key="12">
    <source>
        <dbReference type="RuleBase" id="RU003357"/>
    </source>
</evidence>
<gene>
    <name evidence="15" type="ORF">NYP16_10750</name>
</gene>